<comment type="caution">
    <text evidence="3">The sequence shown here is derived from an EMBL/GenBank/DDBJ whole genome shotgun (WGS) entry which is preliminary data.</text>
</comment>
<protein>
    <submittedName>
        <fullName evidence="3">Cellulose binding domain-containing protein</fullName>
    </submittedName>
</protein>
<dbReference type="SMART" id="SM00637">
    <property type="entry name" value="CBD_II"/>
    <property type="match status" value="1"/>
</dbReference>
<keyword evidence="1" id="KW-0732">Signal</keyword>
<proteinExistence type="predicted"/>
<feature type="signal peptide" evidence="1">
    <location>
        <begin position="1"/>
        <end position="29"/>
    </location>
</feature>
<sequence length="225" mass="22935">MRPKRALPAFLAVGLIAAGQLVTAQTAAAAVSCTVDYSVTSQWDTGFGASVTIKNPGTDVINGWNLTWTFPDGQKITQLWNGTYTQTNAAVSVRNMSYNGTIPAAGSVNFGFNGSKGSANRAPADFAVNGTSCVGPNTAPTVSLTSPANNSNYTVGQAIPFAATASDADGTISKVEFYSGTTLLGTDTTAPYTFSWTGAAAGQYSVAAKAYDDKGASTISSPAAV</sequence>
<feature type="chain" id="PRO_5046282197" evidence="1">
    <location>
        <begin position="30"/>
        <end position="225"/>
    </location>
</feature>
<keyword evidence="4" id="KW-1185">Reference proteome</keyword>
<dbReference type="Gene3D" id="2.60.40.10">
    <property type="entry name" value="Immunoglobulins"/>
    <property type="match status" value="1"/>
</dbReference>
<dbReference type="EMBL" id="JBHTIS010003326">
    <property type="protein sequence ID" value="MFD1051100.1"/>
    <property type="molecule type" value="Genomic_DNA"/>
</dbReference>
<feature type="non-terminal residue" evidence="3">
    <location>
        <position position="225"/>
    </location>
</feature>
<dbReference type="Gene3D" id="2.60.40.290">
    <property type="match status" value="1"/>
</dbReference>
<dbReference type="PROSITE" id="PS51257">
    <property type="entry name" value="PROKAR_LIPOPROTEIN"/>
    <property type="match status" value="1"/>
</dbReference>
<feature type="domain" description="CBM2" evidence="2">
    <location>
        <begin position="26"/>
        <end position="136"/>
    </location>
</feature>
<dbReference type="Pfam" id="PF00553">
    <property type="entry name" value="CBM_2"/>
    <property type="match status" value="1"/>
</dbReference>
<evidence type="ECO:0000313" key="3">
    <source>
        <dbReference type="EMBL" id="MFD1051100.1"/>
    </source>
</evidence>
<organism evidence="3 4">
    <name type="scientific">Kibdelosporangium lantanae</name>
    <dbReference type="NCBI Taxonomy" id="1497396"/>
    <lineage>
        <taxon>Bacteria</taxon>
        <taxon>Bacillati</taxon>
        <taxon>Actinomycetota</taxon>
        <taxon>Actinomycetes</taxon>
        <taxon>Pseudonocardiales</taxon>
        <taxon>Pseudonocardiaceae</taxon>
        <taxon>Kibdelosporangium</taxon>
    </lineage>
</organism>
<accession>A0ABW3MPL3</accession>
<dbReference type="InterPro" id="IPR001919">
    <property type="entry name" value="CBD2"/>
</dbReference>
<evidence type="ECO:0000259" key="2">
    <source>
        <dbReference type="PROSITE" id="PS51173"/>
    </source>
</evidence>
<dbReference type="PROSITE" id="PS51173">
    <property type="entry name" value="CBM2"/>
    <property type="match status" value="1"/>
</dbReference>
<gene>
    <name evidence="3" type="ORF">ACFQ1S_39000</name>
</gene>
<dbReference type="Pfam" id="PF17957">
    <property type="entry name" value="Big_7"/>
    <property type="match status" value="1"/>
</dbReference>
<name>A0ABW3MPL3_9PSEU</name>
<evidence type="ECO:0000313" key="4">
    <source>
        <dbReference type="Proteomes" id="UP001597045"/>
    </source>
</evidence>
<dbReference type="InterPro" id="IPR013783">
    <property type="entry name" value="Ig-like_fold"/>
</dbReference>
<dbReference type="SUPFAM" id="SSF49384">
    <property type="entry name" value="Carbohydrate-binding domain"/>
    <property type="match status" value="1"/>
</dbReference>
<dbReference type="InterPro" id="IPR008965">
    <property type="entry name" value="CBM2/CBM3_carb-bd_dom_sf"/>
</dbReference>
<dbReference type="Proteomes" id="UP001597045">
    <property type="component" value="Unassembled WGS sequence"/>
</dbReference>
<reference evidence="4" key="1">
    <citation type="journal article" date="2019" name="Int. J. Syst. Evol. Microbiol.">
        <title>The Global Catalogue of Microorganisms (GCM) 10K type strain sequencing project: providing services to taxonomists for standard genome sequencing and annotation.</title>
        <authorList>
            <consortium name="The Broad Institute Genomics Platform"/>
            <consortium name="The Broad Institute Genome Sequencing Center for Infectious Disease"/>
            <person name="Wu L."/>
            <person name="Ma J."/>
        </authorList>
    </citation>
    <scope>NUCLEOTIDE SEQUENCE [LARGE SCALE GENOMIC DNA]</scope>
    <source>
        <strain evidence="4">JCM 31486</strain>
    </source>
</reference>
<dbReference type="InterPro" id="IPR012291">
    <property type="entry name" value="CBM2_carb-bd_dom_sf"/>
</dbReference>
<evidence type="ECO:0000256" key="1">
    <source>
        <dbReference type="SAM" id="SignalP"/>
    </source>
</evidence>